<name>A0ACC2X2Y7_9TREE</name>
<keyword evidence="2" id="KW-1185">Reference proteome</keyword>
<reference evidence="1" key="1">
    <citation type="submission" date="2023-04" db="EMBL/GenBank/DDBJ databases">
        <title>Draft Genome sequencing of Naganishia species isolated from polar environments using Oxford Nanopore Technology.</title>
        <authorList>
            <person name="Leo P."/>
            <person name="Venkateswaran K."/>
        </authorList>
    </citation>
    <scope>NUCLEOTIDE SEQUENCE</scope>
    <source>
        <strain evidence="1">DBVPG 5303</strain>
    </source>
</reference>
<protein>
    <submittedName>
        <fullName evidence="1">Uncharacterized protein</fullName>
    </submittedName>
</protein>
<proteinExistence type="predicted"/>
<gene>
    <name evidence="1" type="ORF">QFC24_006340</name>
</gene>
<comment type="caution">
    <text evidence="1">The sequence shown here is derived from an EMBL/GenBank/DDBJ whole genome shotgun (WGS) entry which is preliminary data.</text>
</comment>
<evidence type="ECO:0000313" key="2">
    <source>
        <dbReference type="Proteomes" id="UP001234202"/>
    </source>
</evidence>
<sequence>MAFSFGAPAAQTSNTSATPQPAAGTTSLFGGFGSNTQNTGQTAQPASAPIGGGSFGSNTAQANNTPNTGFGLFNKPAGGQTGTASTTSLFGSTNANQAASGTTTSLFGNAGLQNAAPAAGTTGTSLFGGFGGNQQQQQQQQQPGQAPGAAPSFGGLGAGTTGSTSLFGANNGGGQNMTGAGTTSLFGQPAQQQQQQQQPSSGLNTSLFGNNQSQQQPLQNGLGSSLLNTSTFGNNANNNNNTNNTGMGSSLFGNGSMLGGNAVNGGAAANVAGRKRTLQERLQLAAQGVIKGQDGYKLRVSIYPMDRTIYTAHHCSPCLATQAYVYNAVPVQQPGQLEHVWPGPQHMPLELFNDAQRHNPDRKNLLPVELKGNEDLQQRVQVQNNTREHQKPYIDAVTKQITLAYQDINNTLASIYESNQSKIHTLKSHLIRWVSSFIYLVRLIRGTDISDAEEKTYAMLRDIERAYDAAGNGGRMDGRLGEFWAVIARFRVAFENGGLRSGGRFDWDAWAEQELTKIFRDQGKALQAMTGIVRDEKFDIKTIEDGFTKVL</sequence>
<evidence type="ECO:0000313" key="1">
    <source>
        <dbReference type="EMBL" id="KAJ9118068.1"/>
    </source>
</evidence>
<accession>A0ACC2X2Y7</accession>
<dbReference type="EMBL" id="JASBWV010000030">
    <property type="protein sequence ID" value="KAJ9118068.1"/>
    <property type="molecule type" value="Genomic_DNA"/>
</dbReference>
<dbReference type="Proteomes" id="UP001234202">
    <property type="component" value="Unassembled WGS sequence"/>
</dbReference>
<organism evidence="1 2">
    <name type="scientific">Naganishia onofrii</name>
    <dbReference type="NCBI Taxonomy" id="1851511"/>
    <lineage>
        <taxon>Eukaryota</taxon>
        <taxon>Fungi</taxon>
        <taxon>Dikarya</taxon>
        <taxon>Basidiomycota</taxon>
        <taxon>Agaricomycotina</taxon>
        <taxon>Tremellomycetes</taxon>
        <taxon>Filobasidiales</taxon>
        <taxon>Filobasidiaceae</taxon>
        <taxon>Naganishia</taxon>
    </lineage>
</organism>